<organism evidence="5 6">
    <name type="scientific">Marinomonas mediterranea (strain ATCC 700492 / JCM 21426 / NBRC 103028 / MMB-1)</name>
    <dbReference type="NCBI Taxonomy" id="717774"/>
    <lineage>
        <taxon>Bacteria</taxon>
        <taxon>Pseudomonadati</taxon>
        <taxon>Pseudomonadota</taxon>
        <taxon>Gammaproteobacteria</taxon>
        <taxon>Oceanospirillales</taxon>
        <taxon>Oceanospirillaceae</taxon>
        <taxon>Marinomonas</taxon>
    </lineage>
</organism>
<dbReference type="SUPFAM" id="SSF47384">
    <property type="entry name" value="Homodimeric domain of signal transducing histidine kinase"/>
    <property type="match status" value="1"/>
</dbReference>
<comment type="catalytic activity">
    <reaction evidence="1">
        <text>ATP + protein L-histidine = ADP + protein N-phospho-L-histidine.</text>
        <dbReference type="EC" id="2.7.13.3"/>
    </reaction>
</comment>
<evidence type="ECO:0000259" key="4">
    <source>
        <dbReference type="PROSITE" id="PS50109"/>
    </source>
</evidence>
<dbReference type="GO" id="GO:0000155">
    <property type="term" value="F:phosphorelay sensor kinase activity"/>
    <property type="evidence" value="ECO:0007669"/>
    <property type="project" value="InterPro"/>
</dbReference>
<dbReference type="STRING" id="717774.Marme_1300"/>
<gene>
    <name evidence="5" type="ordered locus">Marme_1300</name>
</gene>
<dbReference type="PROSITE" id="PS50109">
    <property type="entry name" value="HIS_KIN"/>
    <property type="match status" value="1"/>
</dbReference>
<dbReference type="InterPro" id="IPR036890">
    <property type="entry name" value="HATPase_C_sf"/>
</dbReference>
<dbReference type="InterPro" id="IPR005467">
    <property type="entry name" value="His_kinase_dom"/>
</dbReference>
<protein>
    <recommendedName>
        <fullName evidence="2">histidine kinase</fullName>
        <ecNumber evidence="2">2.7.13.3</ecNumber>
    </recommendedName>
</protein>
<dbReference type="Proteomes" id="UP000001062">
    <property type="component" value="Chromosome"/>
</dbReference>
<dbReference type="PRINTS" id="PR00344">
    <property type="entry name" value="BCTRLSENSOR"/>
</dbReference>
<accession>F2JVM9</accession>
<dbReference type="eggNOG" id="COG4191">
    <property type="taxonomic scope" value="Bacteria"/>
</dbReference>
<dbReference type="SMART" id="SM00387">
    <property type="entry name" value="HATPase_c"/>
    <property type="match status" value="1"/>
</dbReference>
<dbReference type="InterPro" id="IPR036097">
    <property type="entry name" value="HisK_dim/P_sf"/>
</dbReference>
<dbReference type="Gene3D" id="3.30.565.10">
    <property type="entry name" value="Histidine kinase-like ATPase, C-terminal domain"/>
    <property type="match status" value="1"/>
</dbReference>
<dbReference type="RefSeq" id="WP_013660478.1">
    <property type="nucleotide sequence ID" value="NC_015276.1"/>
</dbReference>
<dbReference type="SUPFAM" id="SSF55781">
    <property type="entry name" value="GAF domain-like"/>
    <property type="match status" value="1"/>
</dbReference>
<dbReference type="HOGENOM" id="CLU_000445_133_5_6"/>
<feature type="domain" description="Histidine kinase" evidence="4">
    <location>
        <begin position="216"/>
        <end position="450"/>
    </location>
</feature>
<dbReference type="OrthoDB" id="1931120at2"/>
<dbReference type="Pfam" id="PF02518">
    <property type="entry name" value="HATPase_c"/>
    <property type="match status" value="1"/>
</dbReference>
<dbReference type="PATRIC" id="fig|717774.3.peg.1348"/>
<dbReference type="EMBL" id="CP002583">
    <property type="protein sequence ID" value="ADZ90573.1"/>
    <property type="molecule type" value="Genomic_DNA"/>
</dbReference>
<keyword evidence="5" id="KW-0418">Kinase</keyword>
<sequence>MKHQKYLSKLLRNSVIDSGNIHEASNVVLSAYVRASYLKDGSIWLLDDNGSMVCSFILDNHDSSPSPFSSMDETQVQALIDSLNNLPYLTLDRAQLTSAYWVSNIDLVNHTLILTPVFYKGQMVGLIQGRRQAHQPEFDNDDIQFAIALADIFGRVILATQNNKLQHALKNANLELEQKILKRNTDLKKTLEDLQTAQNHLVESEKMAALGQLVCGVAHEVNTPLGVAITSLSILGDEVNKLKNAYDAGTLDESTFMAFVESAKSAHDIAEVNMHRAATLVREFKQTSVDQSHRALIKLDLKTLIESIISSLTPIYQPYRVEFAIDIPENITITTYSESIDQILTNLINNSCIHGFRESDRPHNLIYIKVFIQKDDFVIDYQDNGVGIDDAIAKNVFTPFFTTNRSNGGSGLGLSVIYNLISQKLKGDIRVVEQDASLGAHFQIRLPRTLTLDQESET</sequence>
<evidence type="ECO:0000256" key="1">
    <source>
        <dbReference type="ARBA" id="ARBA00000085"/>
    </source>
</evidence>
<dbReference type="Gene3D" id="1.10.287.130">
    <property type="match status" value="1"/>
</dbReference>
<keyword evidence="6" id="KW-1185">Reference proteome</keyword>
<evidence type="ECO:0000256" key="2">
    <source>
        <dbReference type="ARBA" id="ARBA00012438"/>
    </source>
</evidence>
<dbReference type="InterPro" id="IPR004358">
    <property type="entry name" value="Sig_transdc_His_kin-like_C"/>
</dbReference>
<evidence type="ECO:0000313" key="6">
    <source>
        <dbReference type="Proteomes" id="UP000001062"/>
    </source>
</evidence>
<evidence type="ECO:0000313" key="5">
    <source>
        <dbReference type="EMBL" id="ADZ90573.1"/>
    </source>
</evidence>
<evidence type="ECO:0000256" key="3">
    <source>
        <dbReference type="SAM" id="Coils"/>
    </source>
</evidence>
<dbReference type="PANTHER" id="PTHR43065">
    <property type="entry name" value="SENSOR HISTIDINE KINASE"/>
    <property type="match status" value="1"/>
</dbReference>
<dbReference type="AlphaFoldDB" id="F2JVM9"/>
<keyword evidence="3" id="KW-0175">Coiled coil</keyword>
<dbReference type="SUPFAM" id="SSF55874">
    <property type="entry name" value="ATPase domain of HSP90 chaperone/DNA topoisomerase II/histidine kinase"/>
    <property type="match status" value="1"/>
</dbReference>
<keyword evidence="5" id="KW-0808">Transferase</keyword>
<dbReference type="InterPro" id="IPR003594">
    <property type="entry name" value="HATPase_dom"/>
</dbReference>
<proteinExistence type="predicted"/>
<dbReference type="KEGG" id="mme:Marme_1300"/>
<reference evidence="5 6" key="1">
    <citation type="journal article" date="2012" name="Stand. Genomic Sci.">
        <title>Complete genome sequence of the melanogenic marine bacterium Marinomonas mediterranea type strain (MMB-1(T)).</title>
        <authorList>
            <person name="Lucas-Elio P."/>
            <person name="Goodwin L."/>
            <person name="Woyke T."/>
            <person name="Pitluck S."/>
            <person name="Nolan M."/>
            <person name="Kyrpides N.C."/>
            <person name="Detter J.C."/>
            <person name="Copeland A."/>
            <person name="Teshima H."/>
            <person name="Bruce D."/>
            <person name="Detter C."/>
            <person name="Tapia R."/>
            <person name="Han S."/>
            <person name="Land M.L."/>
            <person name="Ivanova N."/>
            <person name="Mikhailova N."/>
            <person name="Johnston A.W."/>
            <person name="Sanchez-Amat A."/>
        </authorList>
    </citation>
    <scope>NUCLEOTIDE SEQUENCE [LARGE SCALE GENOMIC DNA]</scope>
    <source>
        <strain evidence="6">ATCC 700492 / JCM 21426 / NBRC 103028 / MMB-1</strain>
    </source>
</reference>
<feature type="coiled-coil region" evidence="3">
    <location>
        <begin position="162"/>
        <end position="207"/>
    </location>
</feature>
<dbReference type="EC" id="2.7.13.3" evidence="2"/>
<name>F2JVM9_MARM1</name>